<name>A0A5N5KBJ3_9ROSI</name>
<reference evidence="2" key="1">
    <citation type="journal article" date="2019" name="Gigascience">
        <title>De novo genome assembly of the endangered Acer yangbiense, a plant species with extremely small populations endemic to Yunnan Province, China.</title>
        <authorList>
            <person name="Yang J."/>
            <person name="Wariss H.M."/>
            <person name="Tao L."/>
            <person name="Zhang R."/>
            <person name="Yun Q."/>
            <person name="Hollingsworth P."/>
            <person name="Dao Z."/>
            <person name="Luo G."/>
            <person name="Guo H."/>
            <person name="Ma Y."/>
            <person name="Sun W."/>
        </authorList>
    </citation>
    <scope>NUCLEOTIDE SEQUENCE [LARGE SCALE GENOMIC DNA]</scope>
    <source>
        <strain evidence="2">cv. br00</strain>
    </source>
</reference>
<protein>
    <submittedName>
        <fullName evidence="1">Uncharacterized protein</fullName>
    </submittedName>
</protein>
<evidence type="ECO:0000313" key="2">
    <source>
        <dbReference type="Proteomes" id="UP000326939"/>
    </source>
</evidence>
<dbReference type="EMBL" id="VDCV01000015">
    <property type="protein sequence ID" value="KAB5524867.1"/>
    <property type="molecule type" value="Genomic_DNA"/>
</dbReference>
<evidence type="ECO:0000313" key="1">
    <source>
        <dbReference type="EMBL" id="KAB5524867.1"/>
    </source>
</evidence>
<dbReference type="Proteomes" id="UP000326939">
    <property type="component" value="Chromosome 15"/>
</dbReference>
<keyword evidence="2" id="KW-1185">Reference proteome</keyword>
<proteinExistence type="predicted"/>
<accession>A0A5N5KBJ3</accession>
<comment type="caution">
    <text evidence="1">The sequence shown here is derived from an EMBL/GenBank/DDBJ whole genome shotgun (WGS) entry which is preliminary data.</text>
</comment>
<organism evidence="1 2">
    <name type="scientific">Salix brachista</name>
    <dbReference type="NCBI Taxonomy" id="2182728"/>
    <lineage>
        <taxon>Eukaryota</taxon>
        <taxon>Viridiplantae</taxon>
        <taxon>Streptophyta</taxon>
        <taxon>Embryophyta</taxon>
        <taxon>Tracheophyta</taxon>
        <taxon>Spermatophyta</taxon>
        <taxon>Magnoliopsida</taxon>
        <taxon>eudicotyledons</taxon>
        <taxon>Gunneridae</taxon>
        <taxon>Pentapetalae</taxon>
        <taxon>rosids</taxon>
        <taxon>fabids</taxon>
        <taxon>Malpighiales</taxon>
        <taxon>Salicaceae</taxon>
        <taxon>Saliceae</taxon>
        <taxon>Salix</taxon>
    </lineage>
</organism>
<sequence length="116" mass="12973">MVEQAAKPLAQSVRILIVFAPLQVWSLDASPGKVRVGGDGEDHPAELISFIRKLPKEVYSKQDTVNALIQEGFSMDVAQVYSELSMLIHDTPIVVRLLHKKCYCCYCNLCENLNSH</sequence>
<gene>
    <name evidence="1" type="ORF">DKX38_022616</name>
</gene>
<dbReference type="AlphaFoldDB" id="A0A5N5KBJ3"/>